<organism evidence="3 4">
    <name type="scientific">Campylobacter vicugnae</name>
    <dbReference type="NCBI Taxonomy" id="1660076"/>
    <lineage>
        <taxon>Bacteria</taxon>
        <taxon>Pseudomonadati</taxon>
        <taxon>Campylobacterota</taxon>
        <taxon>Epsilonproteobacteria</taxon>
        <taxon>Campylobacterales</taxon>
        <taxon>Campylobacteraceae</taxon>
        <taxon>Campylobacter</taxon>
    </lineage>
</organism>
<proteinExistence type="predicted"/>
<dbReference type="Pfam" id="PF13116">
    <property type="entry name" value="YhdP"/>
    <property type="match status" value="2"/>
</dbReference>
<dbReference type="OrthoDB" id="5332226at2"/>
<evidence type="ECO:0000313" key="3">
    <source>
        <dbReference type="EMBL" id="ARR02178.1"/>
    </source>
</evidence>
<dbReference type="Proteomes" id="UP000194265">
    <property type="component" value="Chromosome"/>
</dbReference>
<dbReference type="RefSeq" id="WP_152023659.1">
    <property type="nucleotide sequence ID" value="NZ_CP018791.1"/>
</dbReference>
<protein>
    <submittedName>
        <fullName evidence="3">DUF3971 domain protein</fullName>
    </submittedName>
</protein>
<sequence>MSKISQIIDKNRFLLLFLTLFIAIFVAFFIWIKIGIKIESMDFNRFKMSQLYIKLDNKITLKAKNINILPDNSEQNSSKSTLELIHYMKWIDMLFNKIELTNISIGDQKSYFIYADNKFNFDNNEVYINANLARQNRNLNLSINQINLKDFNTTFSGYLELNFYDEIHKFRGKFNSYELQGDINLNIDNDILSYEVANVTAPTIKQFIDALANAINLNNEIKNWIYGYIIASDYRLEIFKGKFNLNSSDLSISELYGKASANAPIVKFHPNVAAATASSVTVTFKNSNLIFDIKDATYEDAKANVGLSINNLDSNPNLILDINTTSLYNESINNILKAYDINIPILQNSGTLNSNICLNIDLSDIKVRADGEFVLNNSTIDIAGANFHSNHAKIILKDDKITIKDGHIKNDIFDANFSAFIDTSDQNAKFDSKFNSIIIPDLIDIKNLDDNITLDFKNDAIIKSKILGYDINLSQPITINIPSITPLKPYSKLINDLNLTKAGIKITTNDFKNITARVNDANFNLPIISKKDGNYTDDNFTIEISDIITIKSHSGIINSTIIDDEINIFLDSAKINIESNSIKGDFDKNIKFIANNSVLNVVDINRTVKFDHFSGSKNKDELKFDGEFDGGYISITEGKDILKAKGDGISATTVNDILDLNTFSEGIFGLKVIGKNSKNFKADLKLKDTYLKDYKIYNQLLAFLDSIPSLLIFKVPDFNNKGFSVQDGIIRLQRIDDNLTIHAIDIKGASADIVGSGGINLSTNDIDITLELKLLKDASTIIDKIPLVNHILLGKDRSISTIITISGTIDKPDIKTQVITDVLTTPFSIIKNTLTLPFVIFD</sequence>
<feature type="transmembrane region" description="Helical" evidence="1">
    <location>
        <begin position="12"/>
        <end position="32"/>
    </location>
</feature>
<keyword evidence="1" id="KW-1133">Transmembrane helix</keyword>
<dbReference type="EMBL" id="CP018791">
    <property type="protein sequence ID" value="ARR02178.1"/>
    <property type="molecule type" value="Genomic_DNA"/>
</dbReference>
<accession>A0A1X9T0Y8</accession>
<evidence type="ECO:0000313" key="4">
    <source>
        <dbReference type="Proteomes" id="UP000194265"/>
    </source>
</evidence>
<evidence type="ECO:0000256" key="1">
    <source>
        <dbReference type="SAM" id="Phobius"/>
    </source>
</evidence>
<reference evidence="3 4" key="1">
    <citation type="journal article" date="2017" name="Genome Biol. Evol.">
        <title>Comparative Genomic Analysis Identifies a Campylobacter Clade Deficient in Selenium Metabolism.</title>
        <authorList>
            <person name="Miller W.G."/>
            <person name="Yee E."/>
            <person name="Lopes B.S."/>
            <person name="Chapman M.H."/>
            <person name="Huynh S."/>
            <person name="Bono J.L."/>
            <person name="Parker C.T."/>
            <person name="Strachan N.J.C."/>
            <person name="Forbes K.J."/>
        </authorList>
    </citation>
    <scope>NUCLEOTIDE SEQUENCE [LARGE SCALE GENOMIC DNA]</scope>
    <source>
        <strain evidence="3 4">RM8964</strain>
    </source>
</reference>
<dbReference type="STRING" id="1660074.CVIC8964_0766"/>
<dbReference type="InterPro" id="IPR025263">
    <property type="entry name" value="YhdP_central"/>
</dbReference>
<dbReference type="AlphaFoldDB" id="A0A1X9T0Y8"/>
<evidence type="ECO:0000259" key="2">
    <source>
        <dbReference type="Pfam" id="PF13116"/>
    </source>
</evidence>
<gene>
    <name evidence="3" type="ORF">CVIC8964_0766</name>
</gene>
<keyword evidence="1" id="KW-0812">Transmembrane</keyword>
<name>A0A1X9T0Y8_9BACT</name>
<feature type="domain" description="YhdP central" evidence="2">
    <location>
        <begin position="509"/>
        <end position="814"/>
    </location>
</feature>
<feature type="domain" description="YhdP central" evidence="2">
    <location>
        <begin position="221"/>
        <end position="435"/>
    </location>
</feature>
<keyword evidence="1" id="KW-0472">Membrane</keyword>